<name>A0A314Y2J7_PRUYE</name>
<reference evidence="1 2" key="1">
    <citation type="submission" date="2018-02" db="EMBL/GenBank/DDBJ databases">
        <title>Draft genome of wild Prunus yedoensis var. nudiflora.</title>
        <authorList>
            <person name="Baek S."/>
            <person name="Kim J.-H."/>
            <person name="Choi K."/>
            <person name="Kim G.-B."/>
            <person name="Cho A."/>
            <person name="Jang H."/>
            <person name="Shin C.-H."/>
            <person name="Yu H.-J."/>
            <person name="Mun J.-H."/>
        </authorList>
    </citation>
    <scope>NUCLEOTIDE SEQUENCE [LARGE SCALE GENOMIC DNA]</scope>
    <source>
        <strain evidence="2">cv. Jeju island</strain>
        <tissue evidence="1">Leaf</tissue>
    </source>
</reference>
<evidence type="ECO:0000313" key="1">
    <source>
        <dbReference type="EMBL" id="PQQ00503.1"/>
    </source>
</evidence>
<gene>
    <name evidence="1" type="ORF">Pyn_08194</name>
</gene>
<proteinExistence type="predicted"/>
<organism evidence="1 2">
    <name type="scientific">Prunus yedoensis var. nudiflora</name>
    <dbReference type="NCBI Taxonomy" id="2094558"/>
    <lineage>
        <taxon>Eukaryota</taxon>
        <taxon>Viridiplantae</taxon>
        <taxon>Streptophyta</taxon>
        <taxon>Embryophyta</taxon>
        <taxon>Tracheophyta</taxon>
        <taxon>Spermatophyta</taxon>
        <taxon>Magnoliopsida</taxon>
        <taxon>eudicotyledons</taxon>
        <taxon>Gunneridae</taxon>
        <taxon>Pentapetalae</taxon>
        <taxon>rosids</taxon>
        <taxon>fabids</taxon>
        <taxon>Rosales</taxon>
        <taxon>Rosaceae</taxon>
        <taxon>Amygdaloideae</taxon>
        <taxon>Amygdaleae</taxon>
        <taxon>Prunus</taxon>
    </lineage>
</organism>
<keyword evidence="2" id="KW-1185">Reference proteome</keyword>
<evidence type="ECO:0000313" key="2">
    <source>
        <dbReference type="Proteomes" id="UP000250321"/>
    </source>
</evidence>
<accession>A0A314Y2J7</accession>
<dbReference type="AlphaFoldDB" id="A0A314Y2J7"/>
<dbReference type="EMBL" id="PJQY01001694">
    <property type="protein sequence ID" value="PQQ00503.1"/>
    <property type="molecule type" value="Genomic_DNA"/>
</dbReference>
<comment type="caution">
    <text evidence="1">The sequence shown here is derived from an EMBL/GenBank/DDBJ whole genome shotgun (WGS) entry which is preliminary data.</text>
</comment>
<protein>
    <submittedName>
        <fullName evidence="1">Uncharacterized protein</fullName>
    </submittedName>
</protein>
<dbReference type="Proteomes" id="UP000250321">
    <property type="component" value="Unassembled WGS sequence"/>
</dbReference>
<sequence length="88" mass="9784">MVVVVAYELSKEIASYLRDNIRFQGIIDELVSGSVNIHQKKQMMLMYQYGCDTSLGIPLTQKAISNLLIAYLEKKEEKAQAAVGSSNS</sequence>